<name>A0AA39HMX0_9BILA</name>
<proteinExistence type="predicted"/>
<comment type="caution">
    <text evidence="2">The sequence shown here is derived from an EMBL/GenBank/DDBJ whole genome shotgun (WGS) entry which is preliminary data.</text>
</comment>
<sequence length="83" mass="8842">MARLTYLLLLSALVAISFSKVLFVVVSSNDDTAEVDLKNLPAPDKIITVNSPAGLQGAIEKIGTQNKTSTIEAQKKVIFIVGL</sequence>
<dbReference type="EMBL" id="JAUCMV010000003">
    <property type="protein sequence ID" value="KAK0408818.1"/>
    <property type="molecule type" value="Genomic_DNA"/>
</dbReference>
<feature type="chain" id="PRO_5041428109" evidence="1">
    <location>
        <begin position="20"/>
        <end position="83"/>
    </location>
</feature>
<feature type="signal peptide" evidence="1">
    <location>
        <begin position="1"/>
        <end position="19"/>
    </location>
</feature>
<evidence type="ECO:0000313" key="2">
    <source>
        <dbReference type="EMBL" id="KAK0408818.1"/>
    </source>
</evidence>
<dbReference type="Proteomes" id="UP001175271">
    <property type="component" value="Unassembled WGS sequence"/>
</dbReference>
<dbReference type="AlphaFoldDB" id="A0AA39HMX0"/>
<keyword evidence="1" id="KW-0732">Signal</keyword>
<protein>
    <submittedName>
        <fullName evidence="2">Uncharacterized protein</fullName>
    </submittedName>
</protein>
<accession>A0AA39HMX0</accession>
<gene>
    <name evidence="2" type="ORF">QR680_004179</name>
</gene>
<evidence type="ECO:0000256" key="1">
    <source>
        <dbReference type="SAM" id="SignalP"/>
    </source>
</evidence>
<evidence type="ECO:0000313" key="3">
    <source>
        <dbReference type="Proteomes" id="UP001175271"/>
    </source>
</evidence>
<keyword evidence="3" id="KW-1185">Reference proteome</keyword>
<reference evidence="2" key="1">
    <citation type="submission" date="2023-06" db="EMBL/GenBank/DDBJ databases">
        <title>Genomic analysis of the entomopathogenic nematode Steinernema hermaphroditum.</title>
        <authorList>
            <person name="Schwarz E.M."/>
            <person name="Heppert J.K."/>
            <person name="Baniya A."/>
            <person name="Schwartz H.T."/>
            <person name="Tan C.-H."/>
            <person name="Antoshechkin I."/>
            <person name="Sternberg P.W."/>
            <person name="Goodrich-Blair H."/>
            <person name="Dillman A.R."/>
        </authorList>
    </citation>
    <scope>NUCLEOTIDE SEQUENCE</scope>
    <source>
        <strain evidence="2">PS9179</strain>
        <tissue evidence="2">Whole animal</tissue>
    </source>
</reference>
<organism evidence="2 3">
    <name type="scientific">Steinernema hermaphroditum</name>
    <dbReference type="NCBI Taxonomy" id="289476"/>
    <lineage>
        <taxon>Eukaryota</taxon>
        <taxon>Metazoa</taxon>
        <taxon>Ecdysozoa</taxon>
        <taxon>Nematoda</taxon>
        <taxon>Chromadorea</taxon>
        <taxon>Rhabditida</taxon>
        <taxon>Tylenchina</taxon>
        <taxon>Panagrolaimomorpha</taxon>
        <taxon>Strongyloidoidea</taxon>
        <taxon>Steinernematidae</taxon>
        <taxon>Steinernema</taxon>
    </lineage>
</organism>